<dbReference type="RefSeq" id="WP_126450652.1">
    <property type="nucleotide sequence ID" value="NZ_AP018553.1"/>
</dbReference>
<sequence>MELTPEDYHAKLVFADGKMDREFIRSVLKRNLGRHCSVRLFVPDPNFDAHVVSGGKGLEGVIRFVKSDLDRGERTFIVFVDKEHLTSTVEASVGSMMRKYGMEPVSSERIRDSVLGIKGRVGNKEFSMYVVVTGLWCCIEDEILSVLVDGVEGKSGEGCCDYYKEKSRENGMDPKRSWSNARVSEHFFNKIASILERLTANTP</sequence>
<dbReference type="Proteomes" id="UP000276741">
    <property type="component" value="Chromosome"/>
</dbReference>
<keyword evidence="3" id="KW-1185">Reference proteome</keyword>
<protein>
    <submittedName>
        <fullName evidence="1">Uncharacterized protein</fullName>
    </submittedName>
</protein>
<evidence type="ECO:0000313" key="3">
    <source>
        <dbReference type="Proteomes" id="UP000276741"/>
    </source>
</evidence>
<name>A0A348B5K2_9CREN</name>
<reference evidence="3" key="2">
    <citation type="submission" date="2018-04" db="EMBL/GenBank/DDBJ databases">
        <title>Complete genome sequence of Sulfodiicoccus acidiphilus strain HS-1.</title>
        <authorList>
            <person name="Sakai H.D."/>
            <person name="Kurosawa N."/>
        </authorList>
    </citation>
    <scope>NUCLEOTIDE SEQUENCE [LARGE SCALE GENOMIC DNA]</scope>
    <source>
        <strain evidence="3">HS-1</strain>
    </source>
</reference>
<evidence type="ECO:0000313" key="1">
    <source>
        <dbReference type="EMBL" id="BBD73454.1"/>
    </source>
</evidence>
<gene>
    <name evidence="2" type="ORF">GCM10007116_08530</name>
    <name evidence="1" type="ORF">HS1genome_1843</name>
</gene>
<organism evidence="1 3">
    <name type="scientific">Sulfodiicoccus acidiphilus</name>
    <dbReference type="NCBI Taxonomy" id="1670455"/>
    <lineage>
        <taxon>Archaea</taxon>
        <taxon>Thermoproteota</taxon>
        <taxon>Thermoprotei</taxon>
        <taxon>Sulfolobales</taxon>
        <taxon>Sulfolobaceae</taxon>
        <taxon>Sulfodiicoccus</taxon>
    </lineage>
</organism>
<dbReference type="EMBL" id="AP018553">
    <property type="protein sequence ID" value="BBD73454.1"/>
    <property type="molecule type" value="Genomic_DNA"/>
</dbReference>
<proteinExistence type="predicted"/>
<dbReference type="Proteomes" id="UP000616143">
    <property type="component" value="Unassembled WGS sequence"/>
</dbReference>
<dbReference type="EMBL" id="BMQS01000006">
    <property type="protein sequence ID" value="GGT92994.1"/>
    <property type="molecule type" value="Genomic_DNA"/>
</dbReference>
<dbReference type="GeneID" id="38667319"/>
<reference evidence="2" key="4">
    <citation type="submission" date="2020-09" db="EMBL/GenBank/DDBJ databases">
        <authorList>
            <person name="Sun Q."/>
            <person name="Ohkuma M."/>
        </authorList>
    </citation>
    <scope>NUCLEOTIDE SEQUENCE</scope>
    <source>
        <strain evidence="2">JCM 31740</strain>
    </source>
</reference>
<reference evidence="1" key="3">
    <citation type="journal article" date="2019" name="BMC Res. Notes">
        <title>Complete genome sequence of the Sulfodiicoccus acidiphilus strain HS-1T, the first crenarchaeon that lacks polB3, isolated from an acidic hot spring in Ohwaku-dani, Hakone, Japan.</title>
        <authorList>
            <person name="Sakai H.D."/>
            <person name="Kurosawa N."/>
        </authorList>
    </citation>
    <scope>NUCLEOTIDE SEQUENCE</scope>
    <source>
        <strain evidence="1">HS-1</strain>
    </source>
</reference>
<evidence type="ECO:0000313" key="2">
    <source>
        <dbReference type="EMBL" id="GGT92994.1"/>
    </source>
</evidence>
<reference evidence="2" key="1">
    <citation type="journal article" date="2014" name="Int. J. Syst. Evol. Microbiol.">
        <title>Complete genome sequence of Corynebacterium casei LMG S-19264T (=DSM 44701T), isolated from a smear-ripened cheese.</title>
        <authorList>
            <consortium name="US DOE Joint Genome Institute (JGI-PGF)"/>
            <person name="Walter F."/>
            <person name="Albersmeier A."/>
            <person name="Kalinowski J."/>
            <person name="Ruckert C."/>
        </authorList>
    </citation>
    <scope>NUCLEOTIDE SEQUENCE</scope>
    <source>
        <strain evidence="2">JCM 31740</strain>
    </source>
</reference>
<dbReference type="KEGG" id="sacd:HS1genome_1843"/>
<accession>A0A348B5K2</accession>
<dbReference type="AlphaFoldDB" id="A0A348B5K2"/>